<feature type="signal peptide" evidence="4">
    <location>
        <begin position="1"/>
        <end position="24"/>
    </location>
</feature>
<feature type="chain" id="PRO_5037894494" evidence="4">
    <location>
        <begin position="25"/>
        <end position="99"/>
    </location>
</feature>
<evidence type="ECO:0000256" key="4">
    <source>
        <dbReference type="SAM" id="SignalP"/>
    </source>
</evidence>
<dbReference type="PROSITE" id="PS00285">
    <property type="entry name" value="POTATO_INHIBITOR"/>
    <property type="match status" value="1"/>
</dbReference>
<dbReference type="EnsemblMetazoa" id="XM_038207376.1">
    <property type="protein sequence ID" value="XP_038063304.1"/>
    <property type="gene ID" value="LOC119733993"/>
</dbReference>
<keyword evidence="3" id="KW-0722">Serine protease inhibitor</keyword>
<accession>A0A914AIT3</accession>
<dbReference type="GeneID" id="119733993"/>
<dbReference type="AlphaFoldDB" id="A0A914AIT3"/>
<dbReference type="InterPro" id="IPR036354">
    <property type="entry name" value="Prot_inh_pot1_sf"/>
</dbReference>
<dbReference type="PANTHER" id="PTHR33091">
    <property type="entry name" value="PROTEIN, PUTATIVE, EXPRESSED-RELATED"/>
    <property type="match status" value="1"/>
</dbReference>
<dbReference type="GO" id="GO:0009611">
    <property type="term" value="P:response to wounding"/>
    <property type="evidence" value="ECO:0007669"/>
    <property type="project" value="InterPro"/>
</dbReference>
<proteinExistence type="inferred from homology"/>
<protein>
    <submittedName>
        <fullName evidence="5">Uncharacterized protein</fullName>
    </submittedName>
</protein>
<dbReference type="Proteomes" id="UP000887568">
    <property type="component" value="Unplaced"/>
</dbReference>
<dbReference type="RefSeq" id="XP_038063304.1">
    <property type="nucleotide sequence ID" value="XM_038207376.1"/>
</dbReference>
<evidence type="ECO:0000313" key="6">
    <source>
        <dbReference type="Proteomes" id="UP000887568"/>
    </source>
</evidence>
<dbReference type="SUPFAM" id="SSF54654">
    <property type="entry name" value="CI-2 family of serine protease inhibitors"/>
    <property type="match status" value="1"/>
</dbReference>
<comment type="similarity">
    <text evidence="1">Belongs to the protease inhibitor I13 (potato type I serine protease inhibitor) family.</text>
</comment>
<dbReference type="InterPro" id="IPR000864">
    <property type="entry name" value="Prot_inh_pot1"/>
</dbReference>
<evidence type="ECO:0000256" key="1">
    <source>
        <dbReference type="ARBA" id="ARBA00008210"/>
    </source>
</evidence>
<keyword evidence="4" id="KW-0732">Signal</keyword>
<dbReference type="PANTHER" id="PTHR33091:SF29">
    <property type="entry name" value="SUBTILISIN INHIBITOR 1"/>
    <property type="match status" value="1"/>
</dbReference>
<keyword evidence="2" id="KW-0646">Protease inhibitor</keyword>
<evidence type="ECO:0000256" key="3">
    <source>
        <dbReference type="ARBA" id="ARBA00022900"/>
    </source>
</evidence>
<evidence type="ECO:0000256" key="2">
    <source>
        <dbReference type="ARBA" id="ARBA00022690"/>
    </source>
</evidence>
<sequence>MMAGKSTLMFCCTLVLMAVLVAEGCRQGEGISKPTRKETWPELVGQTGEEAKAVIEREDPTLEVEIVPYGYAVTADYRTDRVRIYLDAEGRVATPPTIG</sequence>
<dbReference type="PRINTS" id="PR00292">
    <property type="entry name" value="POTATOINHBTR"/>
</dbReference>
<reference evidence="5" key="1">
    <citation type="submission" date="2022-11" db="UniProtKB">
        <authorList>
            <consortium name="EnsemblMetazoa"/>
        </authorList>
    </citation>
    <scope>IDENTIFICATION</scope>
</reference>
<dbReference type="GO" id="GO:0004867">
    <property type="term" value="F:serine-type endopeptidase inhibitor activity"/>
    <property type="evidence" value="ECO:0007669"/>
    <property type="project" value="UniProtKB-KW"/>
</dbReference>
<keyword evidence="6" id="KW-1185">Reference proteome</keyword>
<dbReference type="Gene3D" id="3.30.10.10">
    <property type="entry name" value="Trypsin Inhibitor V, subunit A"/>
    <property type="match status" value="1"/>
</dbReference>
<dbReference type="OMA" id="PTRKETW"/>
<evidence type="ECO:0000313" key="5">
    <source>
        <dbReference type="EnsemblMetazoa" id="XP_038063304.1"/>
    </source>
</evidence>
<dbReference type="OrthoDB" id="10013825at2759"/>
<organism evidence="5 6">
    <name type="scientific">Patiria miniata</name>
    <name type="common">Bat star</name>
    <name type="synonym">Asterina miniata</name>
    <dbReference type="NCBI Taxonomy" id="46514"/>
    <lineage>
        <taxon>Eukaryota</taxon>
        <taxon>Metazoa</taxon>
        <taxon>Echinodermata</taxon>
        <taxon>Eleutherozoa</taxon>
        <taxon>Asterozoa</taxon>
        <taxon>Asteroidea</taxon>
        <taxon>Valvatacea</taxon>
        <taxon>Valvatida</taxon>
        <taxon>Asterinidae</taxon>
        <taxon>Patiria</taxon>
    </lineage>
</organism>
<name>A0A914AIT3_PATMI</name>
<dbReference type="Pfam" id="PF00280">
    <property type="entry name" value="potato_inhibit"/>
    <property type="match status" value="1"/>
</dbReference>